<evidence type="ECO:0000256" key="1">
    <source>
        <dbReference type="SAM" id="MobiDB-lite"/>
    </source>
</evidence>
<evidence type="ECO:0000313" key="3">
    <source>
        <dbReference type="Proteomes" id="UP000765509"/>
    </source>
</evidence>
<dbReference type="Proteomes" id="UP000765509">
    <property type="component" value="Unassembled WGS sequence"/>
</dbReference>
<feature type="compositionally biased region" description="Polar residues" evidence="1">
    <location>
        <begin position="19"/>
        <end position="32"/>
    </location>
</feature>
<feature type="compositionally biased region" description="Basic and acidic residues" evidence="1">
    <location>
        <begin position="52"/>
        <end position="67"/>
    </location>
</feature>
<accession>A0A9Q3GE65</accession>
<evidence type="ECO:0000313" key="2">
    <source>
        <dbReference type="EMBL" id="MBW0464005.1"/>
    </source>
</evidence>
<dbReference type="AlphaFoldDB" id="A0A9Q3GE65"/>
<comment type="caution">
    <text evidence="2">The sequence shown here is derived from an EMBL/GenBank/DDBJ whole genome shotgun (WGS) entry which is preliminary data.</text>
</comment>
<feature type="compositionally biased region" description="Polar residues" evidence="1">
    <location>
        <begin position="68"/>
        <end position="80"/>
    </location>
</feature>
<gene>
    <name evidence="2" type="ORF">O181_003720</name>
</gene>
<keyword evidence="3" id="KW-1185">Reference proteome</keyword>
<protein>
    <submittedName>
        <fullName evidence="2">Uncharacterized protein</fullName>
    </submittedName>
</protein>
<reference evidence="2" key="1">
    <citation type="submission" date="2021-03" db="EMBL/GenBank/DDBJ databases">
        <title>Draft genome sequence of rust myrtle Austropuccinia psidii MF-1, a brazilian biotype.</title>
        <authorList>
            <person name="Quecine M.C."/>
            <person name="Pachon D.M.R."/>
            <person name="Bonatelli M.L."/>
            <person name="Correr F.H."/>
            <person name="Franceschini L.M."/>
            <person name="Leite T.F."/>
            <person name="Margarido G.R.A."/>
            <person name="Almeida C.A."/>
            <person name="Ferrarezi J.A."/>
            <person name="Labate C.A."/>
        </authorList>
    </citation>
    <scope>NUCLEOTIDE SEQUENCE</scope>
    <source>
        <strain evidence="2">MF-1</strain>
    </source>
</reference>
<sequence>MDPSPADPIQDPSLLTARLQGTRTDRQTTTLGSAADLSSRLKGAVEPAGHQEGSKAAKNRQDPESPTKMRTTTESGSSTAGDRAKAWWIACKVVVALGQDEGLILALKIRKELNLGAKKAAPGWTRATMAGLHPIKYLD</sequence>
<name>A0A9Q3GE65_9BASI</name>
<dbReference type="EMBL" id="AVOT02000679">
    <property type="protein sequence ID" value="MBW0464005.1"/>
    <property type="molecule type" value="Genomic_DNA"/>
</dbReference>
<feature type="region of interest" description="Disordered" evidence="1">
    <location>
        <begin position="18"/>
        <end position="82"/>
    </location>
</feature>
<proteinExistence type="predicted"/>
<organism evidence="2 3">
    <name type="scientific">Austropuccinia psidii MF-1</name>
    <dbReference type="NCBI Taxonomy" id="1389203"/>
    <lineage>
        <taxon>Eukaryota</taxon>
        <taxon>Fungi</taxon>
        <taxon>Dikarya</taxon>
        <taxon>Basidiomycota</taxon>
        <taxon>Pucciniomycotina</taxon>
        <taxon>Pucciniomycetes</taxon>
        <taxon>Pucciniales</taxon>
        <taxon>Sphaerophragmiaceae</taxon>
        <taxon>Austropuccinia</taxon>
    </lineage>
</organism>